<evidence type="ECO:0000313" key="3">
    <source>
        <dbReference type="EMBL" id="QGQ56391.1"/>
    </source>
</evidence>
<feature type="region of interest" description="Disordered" evidence="1">
    <location>
        <begin position="33"/>
        <end position="56"/>
    </location>
</feature>
<geneLocation type="mitochondrion" evidence="3"/>
<evidence type="ECO:0000256" key="2">
    <source>
        <dbReference type="SAM" id="SignalP"/>
    </source>
</evidence>
<accession>A0A650BKC9</accession>
<name>A0A650BKC9_9HEXA</name>
<feature type="compositionally biased region" description="Polar residues" evidence="1">
    <location>
        <begin position="44"/>
        <end position="56"/>
    </location>
</feature>
<feature type="compositionally biased region" description="Low complexity" evidence="1">
    <location>
        <begin position="33"/>
        <end position="43"/>
    </location>
</feature>
<keyword evidence="3" id="KW-0496">Mitochondrion</keyword>
<dbReference type="AlphaFoldDB" id="A0A650BKC9"/>
<proteinExistence type="predicted"/>
<gene>
    <name evidence="3" type="primary">ATP8</name>
</gene>
<reference evidence="3" key="1">
    <citation type="submission" date="2019-11" db="EMBL/GenBank/DDBJ databases">
        <title>Complete mitochondrial genome of Pseudachorutes palmiensis (Collembola: Neanuridae).</title>
        <authorList>
            <person name="Dong J."/>
            <person name="Zhang F."/>
            <person name="Wang X.-L."/>
        </authorList>
    </citation>
    <scope>NUCLEOTIDE SEQUENCE</scope>
    <source>
        <tissue evidence="3">Whole body</tissue>
    </source>
</reference>
<keyword evidence="2" id="KW-0732">Signal</keyword>
<evidence type="ECO:0000256" key="1">
    <source>
        <dbReference type="SAM" id="MobiDB-lite"/>
    </source>
</evidence>
<dbReference type="EMBL" id="MN660051">
    <property type="protein sequence ID" value="QGQ56391.1"/>
    <property type="molecule type" value="Genomic_DNA"/>
</dbReference>
<sequence>MPQMSPFNWVIMFLLFLTILLATMTKIFPSTLPSSDSTLSSPTHASFTVSSQSWAW</sequence>
<feature type="chain" id="PRO_5024986978" evidence="2">
    <location>
        <begin position="23"/>
        <end position="56"/>
    </location>
</feature>
<feature type="signal peptide" evidence="2">
    <location>
        <begin position="1"/>
        <end position="22"/>
    </location>
</feature>
<protein>
    <submittedName>
        <fullName evidence="3">ATP synthase F0 subunit 8</fullName>
    </submittedName>
</protein>
<organism evidence="3">
    <name type="scientific">Pseudachorutes palmiensis</name>
    <dbReference type="NCBI Taxonomy" id="187685"/>
    <lineage>
        <taxon>Eukaryota</taxon>
        <taxon>Metazoa</taxon>
        <taxon>Ecdysozoa</taxon>
        <taxon>Arthropoda</taxon>
        <taxon>Hexapoda</taxon>
        <taxon>Collembola</taxon>
        <taxon>Poduromorpha</taxon>
        <taxon>Poduroidea</taxon>
        <taxon>Neanuridae</taxon>
        <taxon>Pseudachorutinae</taxon>
        <taxon>Pseudachorutes</taxon>
    </lineage>
</organism>